<evidence type="ECO:0000256" key="3">
    <source>
        <dbReference type="ARBA" id="ARBA00022525"/>
    </source>
</evidence>
<evidence type="ECO:0000313" key="7">
    <source>
        <dbReference type="EMBL" id="VDP17825.1"/>
    </source>
</evidence>
<dbReference type="EMBL" id="UZAH01031789">
    <property type="protein sequence ID" value="VDP17825.1"/>
    <property type="molecule type" value="Genomic_DNA"/>
</dbReference>
<evidence type="ECO:0000313" key="8">
    <source>
        <dbReference type="Proteomes" id="UP000050761"/>
    </source>
</evidence>
<dbReference type="OrthoDB" id="5865099at2759"/>
<reference evidence="9" key="2">
    <citation type="submission" date="2019-09" db="UniProtKB">
        <authorList>
            <consortium name="WormBaseParasite"/>
        </authorList>
    </citation>
    <scope>IDENTIFICATION</scope>
</reference>
<evidence type="ECO:0000256" key="2">
    <source>
        <dbReference type="ARBA" id="ARBA00006356"/>
    </source>
</evidence>
<organism evidence="8 9">
    <name type="scientific">Heligmosomoides polygyrus</name>
    <name type="common">Parasitic roundworm</name>
    <dbReference type="NCBI Taxonomy" id="6339"/>
    <lineage>
        <taxon>Eukaryota</taxon>
        <taxon>Metazoa</taxon>
        <taxon>Ecdysozoa</taxon>
        <taxon>Nematoda</taxon>
        <taxon>Chromadorea</taxon>
        <taxon>Rhabditida</taxon>
        <taxon>Rhabditina</taxon>
        <taxon>Rhabditomorpha</taxon>
        <taxon>Strongyloidea</taxon>
        <taxon>Heligmosomidae</taxon>
        <taxon>Heligmosomoides</taxon>
    </lineage>
</organism>
<reference evidence="7 8" key="1">
    <citation type="submission" date="2018-11" db="EMBL/GenBank/DDBJ databases">
        <authorList>
            <consortium name="Pathogen Informatics"/>
        </authorList>
    </citation>
    <scope>NUCLEOTIDE SEQUENCE [LARGE SCALE GENOMIC DNA]</scope>
</reference>
<accession>A0A3P8CH90</accession>
<sequence>MLEESQLSTDRPTSHAANSLRTLIVKAYASQRRWHQDMSANIDDVYEMQRVARAPKFIRFGRGGGAKFIRFGRSGTNTWITMIEQKY</sequence>
<gene>
    <name evidence="7" type="ORF">HPBE_LOCUS20002</name>
</gene>
<evidence type="ECO:0000256" key="6">
    <source>
        <dbReference type="ARBA" id="ARBA00023320"/>
    </source>
</evidence>
<dbReference type="Pfam" id="PF01581">
    <property type="entry name" value="FARP"/>
    <property type="match status" value="1"/>
</dbReference>
<keyword evidence="4" id="KW-0165">Cleavage on pair of basic residues</keyword>
<dbReference type="AlphaFoldDB" id="A0A183GCS7"/>
<comment type="subcellular location">
    <subcellularLocation>
        <location evidence="1">Secreted</location>
    </subcellularLocation>
</comment>
<dbReference type="InterPro" id="IPR002544">
    <property type="entry name" value="FMRFamid-related_peptide-like"/>
</dbReference>
<keyword evidence="5" id="KW-0027">Amidation</keyword>
<protein>
    <submittedName>
        <fullName evidence="7 9">Uncharacterized protein</fullName>
    </submittedName>
</protein>
<keyword evidence="3" id="KW-0964">Secreted</keyword>
<keyword evidence="6" id="KW-0527">Neuropeptide</keyword>
<dbReference type="GO" id="GO:0005576">
    <property type="term" value="C:extracellular region"/>
    <property type="evidence" value="ECO:0007669"/>
    <property type="project" value="UniProtKB-SubCell"/>
</dbReference>
<accession>A0A183GCS7</accession>
<evidence type="ECO:0000256" key="4">
    <source>
        <dbReference type="ARBA" id="ARBA00022685"/>
    </source>
</evidence>
<dbReference type="WBParaSite" id="HPBE_0002000101-mRNA-1">
    <property type="protein sequence ID" value="HPBE_0002000101-mRNA-1"/>
    <property type="gene ID" value="HPBE_0002000101"/>
</dbReference>
<evidence type="ECO:0000256" key="1">
    <source>
        <dbReference type="ARBA" id="ARBA00004613"/>
    </source>
</evidence>
<dbReference type="GO" id="GO:0007218">
    <property type="term" value="P:neuropeptide signaling pathway"/>
    <property type="evidence" value="ECO:0007669"/>
    <property type="project" value="UniProtKB-KW"/>
</dbReference>
<evidence type="ECO:0000256" key="5">
    <source>
        <dbReference type="ARBA" id="ARBA00022815"/>
    </source>
</evidence>
<proteinExistence type="inferred from homology"/>
<dbReference type="Proteomes" id="UP000050761">
    <property type="component" value="Unassembled WGS sequence"/>
</dbReference>
<name>A0A183GCS7_HELPZ</name>
<keyword evidence="8" id="KW-1185">Reference proteome</keyword>
<comment type="similarity">
    <text evidence="2">Belongs to the FARP (FMRFamide related peptide) family.</text>
</comment>
<evidence type="ECO:0000313" key="9">
    <source>
        <dbReference type="WBParaSite" id="HPBE_0002000101-mRNA-1"/>
    </source>
</evidence>